<keyword evidence="11" id="KW-1185">Reference proteome</keyword>
<feature type="region of interest" description="Disordered" evidence="8">
    <location>
        <begin position="617"/>
        <end position="663"/>
    </location>
</feature>
<feature type="region of interest" description="Disordered" evidence="8">
    <location>
        <begin position="1448"/>
        <end position="1471"/>
    </location>
</feature>
<evidence type="ECO:0000256" key="6">
    <source>
        <dbReference type="ARBA" id="ARBA00023273"/>
    </source>
</evidence>
<feature type="region of interest" description="Disordered" evidence="8">
    <location>
        <begin position="1066"/>
        <end position="1281"/>
    </location>
</feature>
<feature type="region of interest" description="Disordered" evidence="8">
    <location>
        <begin position="859"/>
        <end position="932"/>
    </location>
</feature>
<feature type="compositionally biased region" description="Polar residues" evidence="8">
    <location>
        <begin position="1707"/>
        <end position="1719"/>
    </location>
</feature>
<feature type="compositionally biased region" description="Low complexity" evidence="8">
    <location>
        <begin position="867"/>
        <end position="877"/>
    </location>
</feature>
<evidence type="ECO:0000313" key="11">
    <source>
        <dbReference type="Proteomes" id="UP000054408"/>
    </source>
</evidence>
<feature type="compositionally biased region" description="Low complexity" evidence="8">
    <location>
        <begin position="1239"/>
        <end position="1264"/>
    </location>
</feature>
<dbReference type="GO" id="GO:0008270">
    <property type="term" value="F:zinc ion binding"/>
    <property type="evidence" value="ECO:0007669"/>
    <property type="project" value="UniProtKB-KW"/>
</dbReference>
<feature type="coiled-coil region" evidence="7">
    <location>
        <begin position="395"/>
        <end position="443"/>
    </location>
</feature>
<organism evidence="10 11">
    <name type="scientific">Thecamonas trahens ATCC 50062</name>
    <dbReference type="NCBI Taxonomy" id="461836"/>
    <lineage>
        <taxon>Eukaryota</taxon>
        <taxon>Apusozoa</taxon>
        <taxon>Apusomonadida</taxon>
        <taxon>Apusomonadidae</taxon>
        <taxon>Thecamonas</taxon>
    </lineage>
</organism>
<dbReference type="OMA" id="QDPYSQD"/>
<feature type="compositionally biased region" description="Low complexity" evidence="8">
    <location>
        <begin position="1173"/>
        <end position="1185"/>
    </location>
</feature>
<dbReference type="InterPro" id="IPR032714">
    <property type="entry name" value="DZIP1_N"/>
</dbReference>
<feature type="coiled-coil region" evidence="7">
    <location>
        <begin position="321"/>
        <end position="356"/>
    </location>
</feature>
<comment type="similarity">
    <text evidence="3">Belongs to the DZIP C2H2-type zinc-finger protein family.</text>
</comment>
<feature type="compositionally biased region" description="Low complexity" evidence="8">
    <location>
        <begin position="1565"/>
        <end position="1580"/>
    </location>
</feature>
<feature type="compositionally biased region" description="Basic residues" evidence="8">
    <location>
        <begin position="968"/>
        <end position="978"/>
    </location>
</feature>
<proteinExistence type="inferred from homology"/>
<dbReference type="GO" id="GO:0005737">
    <property type="term" value="C:cytoplasm"/>
    <property type="evidence" value="ECO:0007669"/>
    <property type="project" value="TreeGrafter"/>
</dbReference>
<feature type="compositionally biased region" description="Low complexity" evidence="8">
    <location>
        <begin position="1044"/>
        <end position="1054"/>
    </location>
</feature>
<feature type="compositionally biased region" description="Acidic residues" evidence="8">
    <location>
        <begin position="1220"/>
        <end position="1238"/>
    </location>
</feature>
<reference evidence="10 11" key="1">
    <citation type="submission" date="2010-05" db="EMBL/GenBank/DDBJ databases">
        <title>The Genome Sequence of Thecamonas trahens ATCC 50062.</title>
        <authorList>
            <consortium name="The Broad Institute Genome Sequencing Platform"/>
            <person name="Russ C."/>
            <person name="Cuomo C."/>
            <person name="Shea T."/>
            <person name="Young S.K."/>
            <person name="Zeng Q."/>
            <person name="Koehrsen M."/>
            <person name="Haas B."/>
            <person name="Borodovsky M."/>
            <person name="Guigo R."/>
            <person name="Alvarado L."/>
            <person name="Berlin A."/>
            <person name="Bochicchio J."/>
            <person name="Borenstein D."/>
            <person name="Chapman S."/>
            <person name="Chen Z."/>
            <person name="Freedman E."/>
            <person name="Gellesch M."/>
            <person name="Goldberg J."/>
            <person name="Griggs A."/>
            <person name="Gujja S."/>
            <person name="Heilman E."/>
            <person name="Heiman D."/>
            <person name="Hepburn T."/>
            <person name="Howarth C."/>
            <person name="Jen D."/>
            <person name="Larson L."/>
            <person name="Mehta T."/>
            <person name="Park D."/>
            <person name="Pearson M."/>
            <person name="Roberts A."/>
            <person name="Saif S."/>
            <person name="Shenoy N."/>
            <person name="Sisk P."/>
            <person name="Stolte C."/>
            <person name="Sykes S."/>
            <person name="Thomson T."/>
            <person name="Walk T."/>
            <person name="White J."/>
            <person name="Yandava C."/>
            <person name="Burger G."/>
            <person name="Gray M.W."/>
            <person name="Holland P.W.H."/>
            <person name="King N."/>
            <person name="Lang F.B.F."/>
            <person name="Roger A.J."/>
            <person name="Ruiz-Trillo I."/>
            <person name="Lander E."/>
            <person name="Nusbaum C."/>
        </authorList>
    </citation>
    <scope>NUCLEOTIDE SEQUENCE [LARGE SCALE GENOMIC DNA]</scope>
    <source>
        <strain evidence="10 11">ATCC 50062</strain>
    </source>
</reference>
<comment type="subcellular location">
    <subcellularLocation>
        <location evidence="2">Cytoplasm</location>
        <location evidence="2">Cytoskeleton</location>
        <location evidence="2">Cilium basal body</location>
    </subcellularLocation>
    <subcellularLocation>
        <location evidence="1">Cytoplasm</location>
        <location evidence="1">Cytoskeleton</location>
        <location evidence="1">Microtubule organizing center</location>
        <location evidence="1">Centrosome</location>
        <location evidence="1">Centriole</location>
    </subcellularLocation>
</comment>
<feature type="coiled-coil region" evidence="7">
    <location>
        <begin position="244"/>
        <end position="278"/>
    </location>
</feature>
<evidence type="ECO:0000256" key="8">
    <source>
        <dbReference type="SAM" id="MobiDB-lite"/>
    </source>
</evidence>
<feature type="compositionally biased region" description="Basic residues" evidence="8">
    <location>
        <begin position="524"/>
        <end position="535"/>
    </location>
</feature>
<feature type="domain" description="C2H2-type" evidence="9">
    <location>
        <begin position="171"/>
        <end position="192"/>
    </location>
</feature>
<keyword evidence="5" id="KW-0206">Cytoskeleton</keyword>
<evidence type="ECO:0000259" key="9">
    <source>
        <dbReference type="PROSITE" id="PS00028"/>
    </source>
</evidence>
<feature type="region of interest" description="Disordered" evidence="8">
    <location>
        <begin position="1010"/>
        <end position="1054"/>
    </location>
</feature>
<dbReference type="RefSeq" id="XP_013754485.1">
    <property type="nucleotide sequence ID" value="XM_013899031.1"/>
</dbReference>
<feature type="region of interest" description="Disordered" evidence="8">
    <location>
        <begin position="454"/>
        <end position="562"/>
    </location>
</feature>
<gene>
    <name evidence="10" type="ORF">AMSG_12209</name>
</gene>
<feature type="region of interest" description="Disordered" evidence="8">
    <location>
        <begin position="959"/>
        <end position="994"/>
    </location>
</feature>
<feature type="compositionally biased region" description="Basic residues" evidence="8">
    <location>
        <begin position="481"/>
        <end position="493"/>
    </location>
</feature>
<feature type="compositionally biased region" description="Basic residues" evidence="8">
    <location>
        <begin position="621"/>
        <end position="631"/>
    </location>
</feature>
<feature type="region of interest" description="Disordered" evidence="8">
    <location>
        <begin position="205"/>
        <end position="226"/>
    </location>
</feature>
<evidence type="ECO:0000256" key="5">
    <source>
        <dbReference type="ARBA" id="ARBA00023212"/>
    </source>
</evidence>
<dbReference type="InterPro" id="IPR051241">
    <property type="entry name" value="DZIP_RILPL"/>
</dbReference>
<evidence type="ECO:0000256" key="1">
    <source>
        <dbReference type="ARBA" id="ARBA00004114"/>
    </source>
</evidence>
<feature type="region of interest" description="Disordered" evidence="8">
    <location>
        <begin position="1565"/>
        <end position="1622"/>
    </location>
</feature>
<evidence type="ECO:0000256" key="4">
    <source>
        <dbReference type="ARBA" id="ARBA00023054"/>
    </source>
</evidence>
<feature type="coiled-coil region" evidence="7">
    <location>
        <begin position="90"/>
        <end position="131"/>
    </location>
</feature>
<feature type="region of interest" description="Disordered" evidence="8">
    <location>
        <begin position="1705"/>
        <end position="1743"/>
    </location>
</feature>
<feature type="compositionally biased region" description="Low complexity" evidence="8">
    <location>
        <begin position="205"/>
        <end position="220"/>
    </location>
</feature>
<dbReference type="GO" id="GO:0005814">
    <property type="term" value="C:centriole"/>
    <property type="evidence" value="ECO:0007669"/>
    <property type="project" value="UniProtKB-SubCell"/>
</dbReference>
<dbReference type="PROSITE" id="PS00028">
    <property type="entry name" value="ZINC_FINGER_C2H2_1"/>
    <property type="match status" value="1"/>
</dbReference>
<feature type="compositionally biased region" description="Low complexity" evidence="8">
    <location>
        <begin position="1131"/>
        <end position="1143"/>
    </location>
</feature>
<accession>A0A0L0DM26</accession>
<evidence type="ECO:0000256" key="7">
    <source>
        <dbReference type="SAM" id="Coils"/>
    </source>
</evidence>
<evidence type="ECO:0000313" key="10">
    <source>
        <dbReference type="EMBL" id="KNC53367.1"/>
    </source>
</evidence>
<feature type="compositionally biased region" description="Low complexity" evidence="8">
    <location>
        <begin position="641"/>
        <end position="653"/>
    </location>
</feature>
<dbReference type="eggNOG" id="ENOG502QRAI">
    <property type="taxonomic scope" value="Eukaryota"/>
</dbReference>
<feature type="compositionally biased region" description="Basic and acidic residues" evidence="8">
    <location>
        <begin position="536"/>
        <end position="562"/>
    </location>
</feature>
<protein>
    <recommendedName>
        <fullName evidence="9">C2H2-type domain-containing protein</fullName>
    </recommendedName>
</protein>
<keyword evidence="6" id="KW-0966">Cell projection</keyword>
<keyword evidence="4 7" id="KW-0175">Coiled coil</keyword>
<feature type="compositionally biased region" description="Acidic residues" evidence="8">
    <location>
        <begin position="923"/>
        <end position="932"/>
    </location>
</feature>
<sequence>MGDSPGPPAFYFRPRAGGIDWRLVSGLDVAAIEKHLDFGALQAVLENVTFADIEGEDLRGVDANFVKLFKLAQLIIDYLLQGQDYLEERKDAAAAAAADAQAELAAAQRKLAAADDDARGMRKELKSLRKIVHTYQRLLGSAPDSALPAAVGVPAQTAPAVAGLTTDLNGCPFCSKVFLNSYYVRSHVLRRHPEHADAFAAMPAAPANENAPPQEQAAAPSLPMGKAASGNEAAAAVTAAAAAASAAQAAAAAQADEVAQLRKEMEEWRAAAQASQDQLKSVGSLEERLEAQLKAALESRQTAPVAPAHTAAPDPAAAAQLAALTTQLEQMQRQFQDQLEAQRAEMQAAHSAALEQMRFQLEAPQGVGMDSGLVIGGLVDADGGDAASGLDESMREFLEDKLAVVTDKLAAQEANTRETAAEMSKLADENKRLQAQLEAMASASPAKPAAIGELRDADEEQSVNPAVGSSAADTGGVRSTRSSHRRRRRRTKRRGDESICDADEAAVDVPAPEPEPTPASMSSSKRRRRSRRRSKRPDPMQPEERQVVAHELSRDESRKEIIGPELTPVEVLVGDESHLLAVPVAAEQDSAFDVSDLGESLPAVEAAAAAAAAVIDEAKPSKKRKRRRRSKGKESREPEAQPQRQSTPQSTPQLAGAGEPSVLSTSLADMPKIHSLSGDKSYLKTRFEHDDEDIRYESEVVDAEVSAELSTLGAAEAEARHGGLSKRELALAQERFEASRTSRTAPHLQGPAYDATRQEVEAEMEALAAVVASTAPPPVSDNENDNENMLASLYESKRSVEPESEPEPELEATPSREANGDGTPVAAEVAPAADSVGEAPAETQVVEMIVEDVADALVDDVDDDKTSVASADNTSSSRRVKRRKRRTRASGAAGNSEQTPEATPAKTPVPAGSAGQGSLMVEDVLDNGDDHDEEAVAAVEALSPMSQVIANNNAIIEQNNALLESSSKRRKRRKRSSPSKRVAEPATPGPATASLVVDGGVVRLDDEQAVVGGATSDSCDIPTIPMLGGDDDDDDDDDVDGADGVESSDSAAGAVRAASSFNISSVSSPAGAMTLASPGLHSSHVLELSPSPSPGPAAAAADDGASSKKDDELETSLCDWDDVLFDHEPNSPAVEASATAAASGEGRVETSVARARAGMTGPTSGFSRRRGASHSSSRSRGGSSRRSSRRGSRNVGDRGRVSRPRTAGGRAAGYGGGSPLDDDLGDDDLGDDDLEDFLNELGTPSFAGTSAAGSGSGTTPPASALRTALPSGGARVVSSGPTDHGMLVDDLVADLSGDDFLNLELVPGEAARAEAGAEAVPVVGSGDIAARAAALAAATALADADAGTSRRNSVLWSSPIRSLVAGRAVGEAADGSRGTGGDGWFAADGVDPVWEALRTPSPVRRQASPPLSSWAARHVEGIRADQERAGSPEKAAHARQKRAIARRRRTARRRQAAAEAAAAAKPSRMTRESRQALGAHAYAAAAKFARRRAAVAAQVAAQFTFRPQLNEHSLQIAARRRMASVHHPGEAAYMKAAKNEAKVAAMAAQLERERMRECTFSPTLAMRTRAMPTAAATPPSARRRRRPKKDWPKKDRSRQPRPLRSFNSALGLHTGRDPVPSLQPQPVSAAFYMRQTAWLERRNARLEALREREEARAASRDSAFPHAPAITPRPEYLDAPLAVAAAATCGAHDSPTRELGMVDVESASDSVETSGSDTVEYSYDSRSDGYVSDGSHCELGGPGETTIEIEYAYEYEYDEVR</sequence>
<dbReference type="EMBL" id="GL349481">
    <property type="protein sequence ID" value="KNC53367.1"/>
    <property type="molecule type" value="Genomic_DNA"/>
</dbReference>
<dbReference type="GeneID" id="25570124"/>
<feature type="region of interest" description="Disordered" evidence="8">
    <location>
        <begin position="772"/>
        <end position="844"/>
    </location>
</feature>
<dbReference type="OrthoDB" id="515971at2759"/>
<evidence type="ECO:0000256" key="2">
    <source>
        <dbReference type="ARBA" id="ARBA00004120"/>
    </source>
</evidence>
<dbReference type="InterPro" id="IPR013087">
    <property type="entry name" value="Znf_C2H2_type"/>
</dbReference>
<dbReference type="Pfam" id="PF13815">
    <property type="entry name" value="Dzip-like_N"/>
    <property type="match status" value="1"/>
</dbReference>
<feature type="compositionally biased region" description="Acidic residues" evidence="8">
    <location>
        <begin position="1029"/>
        <end position="1043"/>
    </location>
</feature>
<dbReference type="PANTHER" id="PTHR21502:SF3">
    <property type="entry name" value="CILIUM ASSEMBLY PROTEIN DZIP1L"/>
    <property type="match status" value="1"/>
</dbReference>
<name>A0A0L0DM26_THETB</name>
<feature type="compositionally biased region" description="Basic and acidic residues" evidence="8">
    <location>
        <begin position="1589"/>
        <end position="1598"/>
    </location>
</feature>
<keyword evidence="5" id="KW-0963">Cytoplasm</keyword>
<dbReference type="Proteomes" id="UP000054408">
    <property type="component" value="Unassembled WGS sequence"/>
</dbReference>
<evidence type="ECO:0000256" key="3">
    <source>
        <dbReference type="ARBA" id="ARBA00009131"/>
    </source>
</evidence>
<feature type="compositionally biased region" description="Basic residues" evidence="8">
    <location>
        <begin position="878"/>
        <end position="888"/>
    </location>
</feature>
<dbReference type="PANTHER" id="PTHR21502">
    <property type="entry name" value="ZINC FINGER PROTEIN DZIP1"/>
    <property type="match status" value="1"/>
</dbReference>